<comment type="caution">
    <text evidence="1">The sequence shown here is derived from an EMBL/GenBank/DDBJ whole genome shotgun (WGS) entry which is preliminary data.</text>
</comment>
<evidence type="ECO:0000313" key="1">
    <source>
        <dbReference type="EMBL" id="PNX79728.1"/>
    </source>
</evidence>
<reference evidence="1 2" key="1">
    <citation type="journal article" date="2014" name="Am. J. Bot.">
        <title>Genome assembly and annotation for red clover (Trifolium pratense; Fabaceae).</title>
        <authorList>
            <person name="Istvanek J."/>
            <person name="Jaros M."/>
            <person name="Krenek A."/>
            <person name="Repkova J."/>
        </authorList>
    </citation>
    <scope>NUCLEOTIDE SEQUENCE [LARGE SCALE GENOMIC DNA]</scope>
    <source>
        <strain evidence="2">cv. Tatra</strain>
        <tissue evidence="1">Young leaves</tissue>
    </source>
</reference>
<dbReference type="ExpressionAtlas" id="A0A2K3LMF9">
    <property type="expression patterns" value="baseline"/>
</dbReference>
<gene>
    <name evidence="1" type="ORF">L195_g035716</name>
</gene>
<dbReference type="Proteomes" id="UP000236291">
    <property type="component" value="Unassembled WGS sequence"/>
</dbReference>
<name>A0A2K3LMF9_TRIPR</name>
<protein>
    <submittedName>
        <fullName evidence="1">Uncharacterized protein</fullName>
    </submittedName>
</protein>
<dbReference type="AlphaFoldDB" id="A0A2K3LMF9"/>
<dbReference type="EMBL" id="ASHM01036496">
    <property type="protein sequence ID" value="PNX79728.1"/>
    <property type="molecule type" value="Genomic_DNA"/>
</dbReference>
<dbReference type="PANTHER" id="PTHR34222">
    <property type="entry name" value="GAG_PRE-INTEGRS DOMAIN-CONTAINING PROTEIN"/>
    <property type="match status" value="1"/>
</dbReference>
<sequence length="272" mass="30646">MNSVEESVAQSIVFLDNALDVWTELKERFSYCDFIRISELQVEIYSLKQGNPSVYEFFTALKVLWKELEAYLPAPVCNCPRKCMCVTGVRKARIQHDLLETIRFLTGLNDNFDTVRSQVLLMGPLPPINKVFSMVIQYERQFVATHAGLDIEDSKVSINASDSRRPLGCGRSSFNPQFNKKKYCTYCGKDNHVVENCYKKHGFPPNFGRNINANNVNAEDSMDNDDARSTKGTDSFTFTKSQYEKLVNLLQSNASLNSAGPSTHINGASIPI</sequence>
<proteinExistence type="predicted"/>
<accession>A0A2K3LMF9</accession>
<organism evidence="1 2">
    <name type="scientific">Trifolium pratense</name>
    <name type="common">Red clover</name>
    <dbReference type="NCBI Taxonomy" id="57577"/>
    <lineage>
        <taxon>Eukaryota</taxon>
        <taxon>Viridiplantae</taxon>
        <taxon>Streptophyta</taxon>
        <taxon>Embryophyta</taxon>
        <taxon>Tracheophyta</taxon>
        <taxon>Spermatophyta</taxon>
        <taxon>Magnoliopsida</taxon>
        <taxon>eudicotyledons</taxon>
        <taxon>Gunneridae</taxon>
        <taxon>Pentapetalae</taxon>
        <taxon>rosids</taxon>
        <taxon>fabids</taxon>
        <taxon>Fabales</taxon>
        <taxon>Fabaceae</taxon>
        <taxon>Papilionoideae</taxon>
        <taxon>50 kb inversion clade</taxon>
        <taxon>NPAAA clade</taxon>
        <taxon>Hologalegina</taxon>
        <taxon>IRL clade</taxon>
        <taxon>Trifolieae</taxon>
        <taxon>Trifolium</taxon>
    </lineage>
</organism>
<reference evidence="1 2" key="2">
    <citation type="journal article" date="2017" name="Front. Plant Sci.">
        <title>Gene Classification and Mining of Molecular Markers Useful in Red Clover (Trifolium pratense) Breeding.</title>
        <authorList>
            <person name="Istvanek J."/>
            <person name="Dluhosova J."/>
            <person name="Dluhos P."/>
            <person name="Patkova L."/>
            <person name="Nedelnik J."/>
            <person name="Repkova J."/>
        </authorList>
    </citation>
    <scope>NUCLEOTIDE SEQUENCE [LARGE SCALE GENOMIC DNA]</scope>
    <source>
        <strain evidence="2">cv. Tatra</strain>
        <tissue evidence="1">Young leaves</tissue>
    </source>
</reference>
<dbReference type="PANTHER" id="PTHR34222:SF99">
    <property type="entry name" value="PROTEIN, PUTATIVE-RELATED"/>
    <property type="match status" value="1"/>
</dbReference>
<evidence type="ECO:0000313" key="2">
    <source>
        <dbReference type="Proteomes" id="UP000236291"/>
    </source>
</evidence>